<evidence type="ECO:0000256" key="4">
    <source>
        <dbReference type="ARBA" id="ARBA00022813"/>
    </source>
</evidence>
<evidence type="ECO:0000256" key="2">
    <source>
        <dbReference type="ARBA" id="ARBA00011475"/>
    </source>
</evidence>
<evidence type="ECO:0000313" key="7">
    <source>
        <dbReference type="EMBL" id="MFC6175757.1"/>
    </source>
</evidence>
<comment type="caution">
    <text evidence="7">The sequence shown here is derived from an EMBL/GenBank/DDBJ whole genome shotgun (WGS) entry which is preliminary data.</text>
</comment>
<dbReference type="RefSeq" id="WP_137612386.1">
    <property type="nucleotide sequence ID" value="NZ_BJDF01000027.1"/>
</dbReference>
<feature type="site" description="Involved in the stabilization of negative charge on the oxyanion by the formation of the oxyanion hole" evidence="6">
    <location>
        <position position="124"/>
    </location>
</feature>
<keyword evidence="4 6" id="KW-0068">Autocatalytic cleavage</keyword>
<dbReference type="InterPro" id="IPR042195">
    <property type="entry name" value="ArgJ_beta_C"/>
</dbReference>
<dbReference type="Proteomes" id="UP001596288">
    <property type="component" value="Unassembled WGS sequence"/>
</dbReference>
<sequence>MQSFIETEEQTYEVIPFTWPKGYKSDGVYVGLRKNPEKKDMGWLYSEVPAQAAGTYTTNQFQAAPTKLTKQTINKEHLLQGIVMNTANANSVTGKQGMIDALQMQAWAAEKLAVENDLIGVASTGIIGEPLPMDLIKKGVDKLQLLDNVYVTEAVLTTDKHTKTISTQLELDGKTVTISGFCKGSGMIHPKMATMLGFVVTDAKVADGVLQGMLTQEVDATFNQITVDGDTSTNDMVVTMANGLAENEPIENDGSANSQAFLNAYNAVLTQLAQDIAADGEGSTKLVEVNVENGASHADAQKVAKAIVGSNLVKSAIFGEDANWGRIIAAIGQTNAQVDIDHTSVWLNDLPLVIDSHSAEFDEAVMKQSLSENKITILVDLNSGNATGQAWGCDLTYNYVRINATYRS</sequence>
<keyword evidence="8" id="KW-1185">Reference proteome</keyword>
<dbReference type="SUPFAM" id="SSF56266">
    <property type="entry name" value="DmpA/ArgJ-like"/>
    <property type="match status" value="1"/>
</dbReference>
<feature type="active site" description="Nucleophile" evidence="6">
    <location>
        <position position="194"/>
    </location>
</feature>
<gene>
    <name evidence="6 7" type="primary">argJ</name>
    <name evidence="7" type="ORF">ACFQAV_02855</name>
</gene>
<dbReference type="CDD" id="cd02152">
    <property type="entry name" value="OAT"/>
    <property type="match status" value="1"/>
</dbReference>
<comment type="subunit">
    <text evidence="2 6">Heterotetramer of two alpha and two beta chains.</text>
</comment>
<feature type="binding site" evidence="6">
    <location>
        <position position="408"/>
    </location>
    <ligand>
        <name>substrate</name>
    </ligand>
</feature>
<evidence type="ECO:0000256" key="6">
    <source>
        <dbReference type="HAMAP-Rule" id="MF_01106"/>
    </source>
</evidence>
<dbReference type="EMBL" id="JBHSSF010000008">
    <property type="protein sequence ID" value="MFC6175757.1"/>
    <property type="molecule type" value="Genomic_DNA"/>
</dbReference>
<name>A0ABW1RKW5_9LACO</name>
<dbReference type="NCBIfam" id="TIGR00120">
    <property type="entry name" value="ArgJ"/>
    <property type="match status" value="1"/>
</dbReference>
<dbReference type="InterPro" id="IPR016117">
    <property type="entry name" value="ArgJ-like_dom_sf"/>
</dbReference>
<evidence type="ECO:0000256" key="5">
    <source>
        <dbReference type="ARBA" id="ARBA00023315"/>
    </source>
</evidence>
<dbReference type="Gene3D" id="3.60.70.12">
    <property type="entry name" value="L-amino peptidase D-ALA esterase/amidase"/>
    <property type="match status" value="1"/>
</dbReference>
<feature type="binding site" evidence="6">
    <location>
        <position position="157"/>
    </location>
    <ligand>
        <name>substrate</name>
    </ligand>
</feature>
<comment type="pathway">
    <text evidence="6">Amino-acid biosynthesis; L-arginine biosynthesis; L-ornithine and N-acetyl-L-glutamate from L-glutamate and N(2)-acetyl-L-ornithine (cyclic): step 1/1.</text>
</comment>
<feature type="binding site" evidence="6">
    <location>
        <position position="403"/>
    </location>
    <ligand>
        <name>substrate</name>
    </ligand>
</feature>
<feature type="binding site" evidence="6">
    <location>
        <position position="281"/>
    </location>
    <ligand>
        <name>substrate</name>
    </ligand>
</feature>
<evidence type="ECO:0000256" key="1">
    <source>
        <dbReference type="ARBA" id="ARBA00006774"/>
    </source>
</evidence>
<keyword evidence="3 6" id="KW-0808">Transferase</keyword>
<comment type="similarity">
    <text evidence="1 6">Belongs to the ArgJ family.</text>
</comment>
<reference evidence="8" key="1">
    <citation type="journal article" date="2019" name="Int. J. Syst. Evol. Microbiol.">
        <title>The Global Catalogue of Microorganisms (GCM) 10K type strain sequencing project: providing services to taxonomists for standard genome sequencing and annotation.</title>
        <authorList>
            <consortium name="The Broad Institute Genomics Platform"/>
            <consortium name="The Broad Institute Genome Sequencing Center for Infectious Disease"/>
            <person name="Wu L."/>
            <person name="Ma J."/>
        </authorList>
    </citation>
    <scope>NUCLEOTIDE SEQUENCE [LARGE SCALE GENOMIC DNA]</scope>
    <source>
        <strain evidence="8">CCM 8927</strain>
    </source>
</reference>
<feature type="site" description="Cleavage; by autolysis" evidence="6">
    <location>
        <begin position="193"/>
        <end position="194"/>
    </location>
</feature>
<organism evidence="7 8">
    <name type="scientific">Companilactobacillus huachuanensis</name>
    <dbReference type="NCBI Taxonomy" id="2559914"/>
    <lineage>
        <taxon>Bacteria</taxon>
        <taxon>Bacillati</taxon>
        <taxon>Bacillota</taxon>
        <taxon>Bacilli</taxon>
        <taxon>Lactobacillales</taxon>
        <taxon>Lactobacillaceae</taxon>
        <taxon>Companilactobacillus</taxon>
    </lineage>
</organism>
<protein>
    <recommendedName>
        <fullName evidence="6">Arginine biosynthesis bifunctional protein ArgJ</fullName>
    </recommendedName>
    <domain>
        <recommendedName>
            <fullName evidence="6">Glutamate N-acetyltransferase</fullName>
            <ecNumber evidence="6">2.3.1.35</ecNumber>
        </recommendedName>
        <alternativeName>
            <fullName evidence="6">Ornithine acetyltransferase</fullName>
            <shortName evidence="6">OATase</shortName>
        </alternativeName>
        <alternativeName>
            <fullName evidence="6">Ornithine transacetylase</fullName>
        </alternativeName>
    </domain>
    <domain>
        <recommendedName>
            <fullName evidence="6">Amino-acid acetyltransferase</fullName>
            <ecNumber evidence="6">2.3.1.1</ecNumber>
        </recommendedName>
        <alternativeName>
            <fullName evidence="6">N-acetylglutamate synthase</fullName>
            <shortName evidence="6">AGSase</shortName>
        </alternativeName>
    </domain>
    <component>
        <recommendedName>
            <fullName evidence="6">Arginine biosynthesis bifunctional protein ArgJ alpha chain</fullName>
        </recommendedName>
    </component>
    <component>
        <recommendedName>
            <fullName evidence="6">Arginine biosynthesis bifunctional protein ArgJ beta chain</fullName>
        </recommendedName>
    </component>
</protein>
<dbReference type="PANTHER" id="PTHR23100">
    <property type="entry name" value="ARGININE BIOSYNTHESIS BIFUNCTIONAL PROTEIN ARGJ"/>
    <property type="match status" value="1"/>
</dbReference>
<keyword evidence="5 6" id="KW-0012">Acyltransferase</keyword>
<dbReference type="Pfam" id="PF01960">
    <property type="entry name" value="ArgJ"/>
    <property type="match status" value="1"/>
</dbReference>
<keyword evidence="6" id="KW-0963">Cytoplasm</keyword>
<evidence type="ECO:0000313" key="8">
    <source>
        <dbReference type="Proteomes" id="UP001596288"/>
    </source>
</evidence>
<dbReference type="Gene3D" id="3.10.20.340">
    <property type="entry name" value="ArgJ beta chain, C-terminal domain"/>
    <property type="match status" value="1"/>
</dbReference>
<proteinExistence type="inferred from homology"/>
<dbReference type="InterPro" id="IPR002813">
    <property type="entry name" value="Arg_biosynth_ArgJ"/>
</dbReference>
<keyword evidence="6" id="KW-0028">Amino-acid biosynthesis</keyword>
<feature type="binding site" evidence="6">
    <location>
        <position position="183"/>
    </location>
    <ligand>
        <name>substrate</name>
    </ligand>
</feature>
<feature type="chain" id="PRO_5044944236" description="Arginine biosynthesis bifunctional protein ArgJ alpha chain" evidence="6">
    <location>
        <begin position="1"/>
        <end position="193"/>
    </location>
</feature>
<feature type="binding site" evidence="6">
    <location>
        <position position="194"/>
    </location>
    <ligand>
        <name>substrate</name>
    </ligand>
</feature>
<accession>A0ABW1RKW5</accession>
<feature type="site" description="Involved in the stabilization of negative charge on the oxyanion by the formation of the oxyanion hole" evidence="6">
    <location>
        <position position="125"/>
    </location>
</feature>
<dbReference type="GO" id="GO:0004358">
    <property type="term" value="F:L-glutamate N-acetyltransferase activity, acting on acetyl-L-ornithine as donor"/>
    <property type="evidence" value="ECO:0007669"/>
    <property type="project" value="UniProtKB-EC"/>
</dbReference>
<comment type="subcellular location">
    <subcellularLocation>
        <location evidence="6">Cytoplasm</location>
    </subcellularLocation>
</comment>
<comment type="catalytic activity">
    <reaction evidence="6">
        <text>N(2)-acetyl-L-ornithine + L-glutamate = N-acetyl-L-glutamate + L-ornithine</text>
        <dbReference type="Rhea" id="RHEA:15349"/>
        <dbReference type="ChEBI" id="CHEBI:29985"/>
        <dbReference type="ChEBI" id="CHEBI:44337"/>
        <dbReference type="ChEBI" id="CHEBI:46911"/>
        <dbReference type="ChEBI" id="CHEBI:57805"/>
        <dbReference type="EC" id="2.3.1.35"/>
    </reaction>
</comment>
<evidence type="ECO:0000256" key="3">
    <source>
        <dbReference type="ARBA" id="ARBA00022679"/>
    </source>
</evidence>
<dbReference type="EC" id="2.3.1.35" evidence="6"/>
<dbReference type="PANTHER" id="PTHR23100:SF0">
    <property type="entry name" value="ARGININE BIOSYNTHESIS BIFUNCTIONAL PROTEIN ARGJ, MITOCHONDRIAL"/>
    <property type="match status" value="1"/>
</dbReference>
<comment type="pathway">
    <text evidence="6">Amino-acid biosynthesis; L-arginine biosynthesis; N(2)-acetyl-L-ornithine from L-glutamate: step 1/4.</text>
</comment>
<keyword evidence="6" id="KW-0055">Arginine biosynthesis</keyword>
<keyword evidence="6" id="KW-0511">Multifunctional enzyme</keyword>
<dbReference type="HAMAP" id="MF_01106">
    <property type="entry name" value="ArgJ"/>
    <property type="match status" value="1"/>
</dbReference>
<dbReference type="EC" id="2.3.1.1" evidence="6"/>
<feature type="chain" id="PRO_5044944235" description="Arginine biosynthesis bifunctional protein ArgJ beta chain" evidence="6">
    <location>
        <begin position="194"/>
        <end position="408"/>
    </location>
</feature>
<dbReference type="NCBIfam" id="NF003802">
    <property type="entry name" value="PRK05388.1"/>
    <property type="match status" value="1"/>
</dbReference>
<comment type="function">
    <text evidence="6">Catalyzes two activities which are involved in the cyclic version of arginine biosynthesis: the synthesis of N-acetylglutamate from glutamate and acetyl-CoA as the acetyl donor, and of ornithine by transacetylation between N(2)-acetylornithine and glutamate.</text>
</comment>
<comment type="catalytic activity">
    <reaction evidence="6">
        <text>L-glutamate + acetyl-CoA = N-acetyl-L-glutamate + CoA + H(+)</text>
        <dbReference type="Rhea" id="RHEA:24292"/>
        <dbReference type="ChEBI" id="CHEBI:15378"/>
        <dbReference type="ChEBI" id="CHEBI:29985"/>
        <dbReference type="ChEBI" id="CHEBI:44337"/>
        <dbReference type="ChEBI" id="CHEBI:57287"/>
        <dbReference type="ChEBI" id="CHEBI:57288"/>
        <dbReference type="EC" id="2.3.1.1"/>
    </reaction>
</comment>